<dbReference type="RefSeq" id="WP_377526783.1">
    <property type="nucleotide sequence ID" value="NZ_JBHTLD010000078.1"/>
</dbReference>
<protein>
    <submittedName>
        <fullName evidence="3">Uncharacterized protein</fullName>
    </submittedName>
</protein>
<dbReference type="EMBL" id="JBHTLD010000078">
    <property type="protein sequence ID" value="MFD1186577.1"/>
    <property type="molecule type" value="Genomic_DNA"/>
</dbReference>
<feature type="compositionally biased region" description="Acidic residues" evidence="1">
    <location>
        <begin position="1583"/>
        <end position="1594"/>
    </location>
</feature>
<name>A0ABW3SNY0_9BACT</name>
<evidence type="ECO:0000313" key="3">
    <source>
        <dbReference type="EMBL" id="MFD1186577.1"/>
    </source>
</evidence>
<gene>
    <name evidence="3" type="ORF">ACFQ2O_10195</name>
</gene>
<accession>A0ABW3SNY0</accession>
<keyword evidence="2" id="KW-0732">Signal</keyword>
<reference evidence="4" key="1">
    <citation type="journal article" date="2019" name="Int. J. Syst. Evol. Microbiol.">
        <title>The Global Catalogue of Microorganisms (GCM) 10K type strain sequencing project: providing services to taxonomists for standard genome sequencing and annotation.</title>
        <authorList>
            <consortium name="The Broad Institute Genomics Platform"/>
            <consortium name="The Broad Institute Genome Sequencing Center for Infectious Disease"/>
            <person name="Wu L."/>
            <person name="Ma J."/>
        </authorList>
    </citation>
    <scope>NUCLEOTIDE SEQUENCE [LARGE SCALE GENOMIC DNA]</scope>
    <source>
        <strain evidence="4">JCM 31319</strain>
    </source>
</reference>
<organism evidence="3 4">
    <name type="scientific">Pontibacter rugosus</name>
    <dbReference type="NCBI Taxonomy" id="1745966"/>
    <lineage>
        <taxon>Bacteria</taxon>
        <taxon>Pseudomonadati</taxon>
        <taxon>Bacteroidota</taxon>
        <taxon>Cytophagia</taxon>
        <taxon>Cytophagales</taxon>
        <taxon>Hymenobacteraceae</taxon>
        <taxon>Pontibacter</taxon>
    </lineage>
</organism>
<keyword evidence="4" id="KW-1185">Reference proteome</keyword>
<feature type="signal peptide" evidence="2">
    <location>
        <begin position="1"/>
        <end position="18"/>
    </location>
</feature>
<evidence type="ECO:0000313" key="4">
    <source>
        <dbReference type="Proteomes" id="UP001597094"/>
    </source>
</evidence>
<sequence>MKQLLPFLLFLTVLTAQAQTKLSKEPANFVGEVKAMLLAGKVENAEALSASLDEVWNSGKLSAAQKNEVMEIAQQMYRKRFRANPHFANFFTTLTAGIQQQNLRPNQLDNLLEVTSKAIQHEDSKKLEQFLSTTSLYLSQNRLYQNAHYKLLATGGSFSFAYEGASKATDDNASEANGWGNISWDDEVNEQGEVLADDGWGAVVEQPKKVDKQKAAQKRKESLKQQFIPAMPKVSGPVLKLDKVTLMFVTAWDSTAIHNTNGQLMLSNNVFVGEGGEYKWEVNKQPALAELSKYSFTTSFAGFKAADVKVNYPAVLAVPVDGTLEWISSKRKTGNYPYPKFTSFTNDAKLNNLGNNIAYTGGFSLIGNQVGTRPLDGSLSQIVVSQNGTKKFRSLARFYILEDSLVLASRSAVSIYQGQDSLTHPAMQIRYSRITNDLTLTKDKGPYARTSFFDTYHKLEITAERLHWNLNKPEIDFSILNTKTLIPVQLESVEYYSNARYQQLVGVAPFHPLQILVGHGSKAKTSTFYAADVARTTRLSEAAVREAALAMSHQGYVSYDPASGYIQLKPKAWHYVGASRDLNDYDHLVIKSVMPSGRNATLNLETNKLTVRGVSKITFNNDTASVYIEPRREEIHILKNRDIEFDGNVYASRLAFRGTAFKFDYNGFFIDLAKLDTIALVSKKRRSRTGEASDQVLTSNSGKLSGKLYINKPNNKSGEKHLADYPKFDAVEGAQVAFARPDVAGGAYDSTVFFDMPPFKLDSLSSGKGAVTFDGTFNSGGIFPPIKAKLQMMPDETLGFYYQPSAKGLPAYGGKGVVYDTIMMDSEGIQSKGTLKYLSATLEANKYTYFKNGAVVKGGKTATIAESKSSGIEYPVASITNFDMNWQPQADTMYLQTANDPMNIYKEGYTFKGVAKLAPGGLYGSGVLDNEKANVTSAKLHFKQRDFSGNNAQMLVKSDVAGRPAVKAQDVAFTYDMTKGFVDFESEQKGVASIEFPKAQYKTSMSSARWDMNKQTVSLKADGNGASNWFFSQHPEQEGLKFMAARGEYNLQDNTLRAGGVPHIAVADTYVIPDSGKVAVSADATIRTLRNARVLADTVQQHHKLYAGNIDVLSRLAFKGDALNSYYNAAGDSFKLRFVDFTYGNPQQKKKPIYTFATANMEEGQPFYIFPRIMYRGKVTLHAPNRYMNFDGDLKLNFTGNPTDSDWFPYKKDTLNPANVRIPIIKPKATDGTPLLTGLHMSADSKLYNTFVSKKQADQDLDLFTVDGLLSYNKEKQEFKIGREARAYADSYEGNVLLYNEATNAIHFEGKLNLLKPNKNFKVEASGSGDANVDSSAYKLKTFLAFDLDMPKQALTAMAENLRGNAAGAVEGINSADETIYYRLAEFIGDKDARKYKAQSALAYVPLPELSRNLQRSLLLNDVDLVWSKEQKAWYSKGGISVASSMKDDINARMDGYLEMKQDMNGEPVVNLYLQADPYTWYYFSFFENGLSMASSDDKFNKAVRSKSKGSRGVATKYGIYQGQPIEKNQFLNYFQTTYLSGKEGIKVMPEQVVNEPTGNFDFISEDDAKKDKKKKRKKDKNEGEEQSIDIDLQ</sequence>
<feature type="region of interest" description="Disordered" evidence="1">
    <location>
        <begin position="1557"/>
        <end position="1594"/>
    </location>
</feature>
<proteinExistence type="predicted"/>
<evidence type="ECO:0000256" key="1">
    <source>
        <dbReference type="SAM" id="MobiDB-lite"/>
    </source>
</evidence>
<comment type="caution">
    <text evidence="3">The sequence shown here is derived from an EMBL/GenBank/DDBJ whole genome shotgun (WGS) entry which is preliminary data.</text>
</comment>
<evidence type="ECO:0000256" key="2">
    <source>
        <dbReference type="SAM" id="SignalP"/>
    </source>
</evidence>
<feature type="chain" id="PRO_5046047197" evidence="2">
    <location>
        <begin position="19"/>
        <end position="1594"/>
    </location>
</feature>
<dbReference type="Proteomes" id="UP001597094">
    <property type="component" value="Unassembled WGS sequence"/>
</dbReference>